<name>A0A9P6HPE9_9AGAM</name>
<comment type="caution">
    <text evidence="1">The sequence shown here is derived from an EMBL/GenBank/DDBJ whole genome shotgun (WGS) entry which is preliminary data.</text>
</comment>
<proteinExistence type="predicted"/>
<sequence>MSIQRSCDRASKGPNVAAVKVLGGDCIGQTFEIAYGPDFVAIEYKRTGSPTIVPSSLGGGVSNAVESALVKFGVVVAARN</sequence>
<dbReference type="EMBL" id="WIUZ02000001">
    <property type="protein sequence ID" value="KAF9792020.1"/>
    <property type="molecule type" value="Genomic_DNA"/>
</dbReference>
<dbReference type="Proteomes" id="UP000736335">
    <property type="component" value="Unassembled WGS sequence"/>
</dbReference>
<reference evidence="1" key="1">
    <citation type="journal article" date="2020" name="Nat. Commun.">
        <title>Large-scale genome sequencing of mycorrhizal fungi provides insights into the early evolution of symbiotic traits.</title>
        <authorList>
            <person name="Miyauchi S."/>
            <person name="Kiss E."/>
            <person name="Kuo A."/>
            <person name="Drula E."/>
            <person name="Kohler A."/>
            <person name="Sanchez-Garcia M."/>
            <person name="Morin E."/>
            <person name="Andreopoulos B."/>
            <person name="Barry K.W."/>
            <person name="Bonito G."/>
            <person name="Buee M."/>
            <person name="Carver A."/>
            <person name="Chen C."/>
            <person name="Cichocki N."/>
            <person name="Clum A."/>
            <person name="Culley D."/>
            <person name="Crous P.W."/>
            <person name="Fauchery L."/>
            <person name="Girlanda M."/>
            <person name="Hayes R.D."/>
            <person name="Keri Z."/>
            <person name="LaButti K."/>
            <person name="Lipzen A."/>
            <person name="Lombard V."/>
            <person name="Magnuson J."/>
            <person name="Maillard F."/>
            <person name="Murat C."/>
            <person name="Nolan M."/>
            <person name="Ohm R.A."/>
            <person name="Pangilinan J."/>
            <person name="Pereira M.F."/>
            <person name="Perotto S."/>
            <person name="Peter M."/>
            <person name="Pfister S."/>
            <person name="Riley R."/>
            <person name="Sitrit Y."/>
            <person name="Stielow J.B."/>
            <person name="Szollosi G."/>
            <person name="Zifcakova L."/>
            <person name="Stursova M."/>
            <person name="Spatafora J.W."/>
            <person name="Tedersoo L."/>
            <person name="Vaario L.M."/>
            <person name="Yamada A."/>
            <person name="Yan M."/>
            <person name="Wang P."/>
            <person name="Xu J."/>
            <person name="Bruns T."/>
            <person name="Baldrian P."/>
            <person name="Vilgalys R."/>
            <person name="Dunand C."/>
            <person name="Henrissat B."/>
            <person name="Grigoriev I.V."/>
            <person name="Hibbett D."/>
            <person name="Nagy L.G."/>
            <person name="Martin F.M."/>
        </authorList>
    </citation>
    <scope>NUCLEOTIDE SEQUENCE</scope>
    <source>
        <strain evidence="1">UH-Tt-Lm1</strain>
    </source>
</reference>
<dbReference type="AlphaFoldDB" id="A0A9P6HPE9"/>
<keyword evidence="2" id="KW-1185">Reference proteome</keyword>
<organism evidence="1 2">
    <name type="scientific">Thelephora terrestris</name>
    <dbReference type="NCBI Taxonomy" id="56493"/>
    <lineage>
        <taxon>Eukaryota</taxon>
        <taxon>Fungi</taxon>
        <taxon>Dikarya</taxon>
        <taxon>Basidiomycota</taxon>
        <taxon>Agaricomycotina</taxon>
        <taxon>Agaricomycetes</taxon>
        <taxon>Thelephorales</taxon>
        <taxon>Thelephoraceae</taxon>
        <taxon>Thelephora</taxon>
    </lineage>
</organism>
<evidence type="ECO:0000313" key="1">
    <source>
        <dbReference type="EMBL" id="KAF9792020.1"/>
    </source>
</evidence>
<gene>
    <name evidence="1" type="ORF">BJ322DRAFT_1102552</name>
</gene>
<accession>A0A9P6HPE9</accession>
<evidence type="ECO:0000313" key="2">
    <source>
        <dbReference type="Proteomes" id="UP000736335"/>
    </source>
</evidence>
<reference evidence="1" key="2">
    <citation type="submission" date="2020-11" db="EMBL/GenBank/DDBJ databases">
        <authorList>
            <consortium name="DOE Joint Genome Institute"/>
            <person name="Kuo A."/>
            <person name="Miyauchi S."/>
            <person name="Kiss E."/>
            <person name="Drula E."/>
            <person name="Kohler A."/>
            <person name="Sanchez-Garcia M."/>
            <person name="Andreopoulos B."/>
            <person name="Barry K.W."/>
            <person name="Bonito G."/>
            <person name="Buee M."/>
            <person name="Carver A."/>
            <person name="Chen C."/>
            <person name="Cichocki N."/>
            <person name="Clum A."/>
            <person name="Culley D."/>
            <person name="Crous P.W."/>
            <person name="Fauchery L."/>
            <person name="Girlanda M."/>
            <person name="Hayes R."/>
            <person name="Keri Z."/>
            <person name="Labutti K."/>
            <person name="Lipzen A."/>
            <person name="Lombard V."/>
            <person name="Magnuson J."/>
            <person name="Maillard F."/>
            <person name="Morin E."/>
            <person name="Murat C."/>
            <person name="Nolan M."/>
            <person name="Ohm R."/>
            <person name="Pangilinan J."/>
            <person name="Pereira M."/>
            <person name="Perotto S."/>
            <person name="Peter M."/>
            <person name="Riley R."/>
            <person name="Sitrit Y."/>
            <person name="Stielow B."/>
            <person name="Szollosi G."/>
            <person name="Zifcakova L."/>
            <person name="Stursova M."/>
            <person name="Spatafora J.W."/>
            <person name="Tedersoo L."/>
            <person name="Vaario L.-M."/>
            <person name="Yamada A."/>
            <person name="Yan M."/>
            <person name="Wang P."/>
            <person name="Xu J."/>
            <person name="Bruns T."/>
            <person name="Baldrian P."/>
            <person name="Vilgalys R."/>
            <person name="Henrissat B."/>
            <person name="Grigoriev I.V."/>
            <person name="Hibbett D."/>
            <person name="Nagy L.G."/>
            <person name="Martin F.M."/>
        </authorList>
    </citation>
    <scope>NUCLEOTIDE SEQUENCE</scope>
    <source>
        <strain evidence="1">UH-Tt-Lm1</strain>
    </source>
</reference>
<protein>
    <submittedName>
        <fullName evidence="1">Uncharacterized protein</fullName>
    </submittedName>
</protein>